<dbReference type="EMBL" id="FXZE01000003">
    <property type="protein sequence ID" value="SMX75576.1"/>
    <property type="molecule type" value="Genomic_DNA"/>
</dbReference>
<keyword evidence="2" id="KW-0808">Transferase</keyword>
<evidence type="ECO:0000313" key="3">
    <source>
        <dbReference type="Proteomes" id="UP000234342"/>
    </source>
</evidence>
<feature type="domain" description="Protein kinase" evidence="1">
    <location>
        <begin position="27"/>
        <end position="338"/>
    </location>
</feature>
<dbReference type="AlphaFoldDB" id="A0A2H1IKA3"/>
<gene>
    <name evidence="2" type="ORF">BANT10_00994</name>
</gene>
<dbReference type="SUPFAM" id="SSF56112">
    <property type="entry name" value="Protein kinase-like (PK-like)"/>
    <property type="match status" value="1"/>
</dbReference>
<evidence type="ECO:0000313" key="2">
    <source>
        <dbReference type="EMBL" id="SMX75576.1"/>
    </source>
</evidence>
<protein>
    <submittedName>
        <fullName evidence="2">Protein kinase domain-containing protein</fullName>
    </submittedName>
</protein>
<dbReference type="Pfam" id="PF00069">
    <property type="entry name" value="Pkinase"/>
    <property type="match status" value="1"/>
</dbReference>
<accession>A0A2H1IKA3</accession>
<dbReference type="RefSeq" id="WP_101619356.1">
    <property type="nucleotide sequence ID" value="NZ_FXZE01000003.1"/>
</dbReference>
<sequence length="338" mass="37227">MNARLDSARKISAAIDRLDDSEVRALVDTAQKVGVGIGGTTRKAHVDGAQVFVKQLPITVTEEADPFATVNHNGLPFVSHYGIGSPSHGVGRELAAHQMTSDWVQSGAVDFFPLLLGWRIINLQSEIDLSEFHEVGPQHQWGASWPQVETKLRELKAARSSMVLFLEYVPETLGTFIRRNLAEGNGESDFTDVVKQIAEATAWMAKQQFQHFDVHPGNILVRESRLLFTDFGLSLHPEFVLTPDEESAMPSHADFDNDSALMHLFHWVLFELGYTSAEGRLALLRAAAADGFAPDFDPVRAALGSGADLIAEYANVVVRMSEMFAILTRDAFGARYCC</sequence>
<keyword evidence="2" id="KW-0418">Kinase</keyword>
<dbReference type="GO" id="GO:0004672">
    <property type="term" value="F:protein kinase activity"/>
    <property type="evidence" value="ECO:0007669"/>
    <property type="project" value="InterPro"/>
</dbReference>
<dbReference type="PROSITE" id="PS50011">
    <property type="entry name" value="PROTEIN_KINASE_DOM"/>
    <property type="match status" value="1"/>
</dbReference>
<reference evidence="3" key="1">
    <citation type="submission" date="2017-03" db="EMBL/GenBank/DDBJ databases">
        <authorList>
            <person name="Monnet C."/>
        </authorList>
    </citation>
    <scope>NUCLEOTIDE SEQUENCE [LARGE SCALE GENOMIC DNA]</scope>
    <source>
        <strain evidence="3">P10</strain>
    </source>
</reference>
<proteinExistence type="predicted"/>
<dbReference type="SMART" id="SM00220">
    <property type="entry name" value="S_TKc"/>
    <property type="match status" value="1"/>
</dbReference>
<keyword evidence="3" id="KW-1185">Reference proteome</keyword>
<evidence type="ECO:0000259" key="1">
    <source>
        <dbReference type="PROSITE" id="PS50011"/>
    </source>
</evidence>
<dbReference type="InterPro" id="IPR011009">
    <property type="entry name" value="Kinase-like_dom_sf"/>
</dbReference>
<dbReference type="GO" id="GO:0005524">
    <property type="term" value="F:ATP binding"/>
    <property type="evidence" value="ECO:0007669"/>
    <property type="project" value="InterPro"/>
</dbReference>
<dbReference type="Proteomes" id="UP000234342">
    <property type="component" value="Unassembled WGS sequence"/>
</dbReference>
<dbReference type="Gene3D" id="1.10.510.10">
    <property type="entry name" value="Transferase(Phosphotransferase) domain 1"/>
    <property type="match status" value="1"/>
</dbReference>
<name>A0A2H1IKA3_9MICO</name>
<organism evidence="2 3">
    <name type="scientific">Brevibacterium antiquum</name>
    <dbReference type="NCBI Taxonomy" id="234835"/>
    <lineage>
        <taxon>Bacteria</taxon>
        <taxon>Bacillati</taxon>
        <taxon>Actinomycetota</taxon>
        <taxon>Actinomycetes</taxon>
        <taxon>Micrococcales</taxon>
        <taxon>Brevibacteriaceae</taxon>
        <taxon>Brevibacterium</taxon>
    </lineage>
</organism>
<dbReference type="InterPro" id="IPR000719">
    <property type="entry name" value="Prot_kinase_dom"/>
</dbReference>